<feature type="region of interest" description="Disordered" evidence="1">
    <location>
        <begin position="718"/>
        <end position="749"/>
    </location>
</feature>
<evidence type="ECO:0000313" key="3">
    <source>
        <dbReference type="Proteomes" id="UP001140172"/>
    </source>
</evidence>
<reference evidence="2" key="1">
    <citation type="submission" date="2022-07" db="EMBL/GenBank/DDBJ databases">
        <title>Phylogenomic reconstructions and comparative analyses of Kickxellomycotina fungi.</title>
        <authorList>
            <person name="Reynolds N.K."/>
            <person name="Stajich J.E."/>
            <person name="Barry K."/>
            <person name="Grigoriev I.V."/>
            <person name="Crous P."/>
            <person name="Smith M.E."/>
        </authorList>
    </citation>
    <scope>NUCLEOTIDE SEQUENCE</scope>
    <source>
        <strain evidence="2">BCRC 34489</strain>
    </source>
</reference>
<feature type="compositionally biased region" description="Polar residues" evidence="1">
    <location>
        <begin position="718"/>
        <end position="730"/>
    </location>
</feature>
<dbReference type="Proteomes" id="UP001140172">
    <property type="component" value="Unassembled WGS sequence"/>
</dbReference>
<feature type="compositionally biased region" description="Polar residues" evidence="1">
    <location>
        <begin position="459"/>
        <end position="514"/>
    </location>
</feature>
<keyword evidence="3" id="KW-1185">Reference proteome</keyword>
<sequence>MAGESPALAVRKLSNRALAAAALESGKISTSAGAAAAANSSNSVSRSNSQNNPSIGPENRRMSLQEYVEQQRLPATGKAIHAGHEQLNFRVSLLDRKPLKFNKKSRSASLPPLQSILPVLGTATADPTGASARSLFDRTSYLSRSGAHQRTRSFYDSPPLVQALLNPDMSSPDSQMPPWPAGSSRLGDSSIAGEELVERALFSHLLGDGAALTSPDIRVARKQSVASTVLPSNAQQLFDPDVDTGEDGVPEPVLRAYLAGDLTAIERFFEHIMRITAPSSVFDGEVSEDGDWAYGLEGPPPEIIAQREAAAAAAAAAAGAEAGASGSAEQSKNSHSTSDSREVPGMMDNSAEESRIIVPGMQMSRIPSASSSRAFTRTPGPHAPSSVDAPTKQEVPENPAVPIPRNIEVADSAKPESQHASGSRRQTFASSPLKVGSDSEASVSKKPSRPIAIPRSRLSRVQRSANKESPQTSASTSRNVSTGSRTSPTTSVDTPQPQWRSNTSTSVANSQSQHIVRDVGEYPALQRANTPERQLTAVPRNSEAPVSREPLLHRQSHAESALCFSPGRMRDHNRGSRQFETSQRKPILNAADIPRSQEKKILMTRLRVLEGMIQRTAIEESRLQPPEVLRRQRLVEDMESMASIYSSSMELDYDRIHRELSNRAARDTGQGRRYPKDDSPPRRVSSNRGDVLGRLKNGSQARALSPLRANIYDRQFAANGSSTDKSSTGLSERHHRSTAAQAGSTPMDLPSVGVPNMSLVSGLTDVAYSARASGSIRIDIIDESISSAGGGEGGVHVQQTVMPSGRRAPVPFSRSGRFQRTAKLLG</sequence>
<name>A0A9W8H4A5_9FUNG</name>
<evidence type="ECO:0000256" key="1">
    <source>
        <dbReference type="SAM" id="MobiDB-lite"/>
    </source>
</evidence>
<feature type="region of interest" description="Disordered" evidence="1">
    <location>
        <begin position="168"/>
        <end position="187"/>
    </location>
</feature>
<gene>
    <name evidence="2" type="ORF">GGI15_004087</name>
</gene>
<feature type="region of interest" description="Disordered" evidence="1">
    <location>
        <begin position="31"/>
        <end position="58"/>
    </location>
</feature>
<dbReference type="EMBL" id="JANBUM010000335">
    <property type="protein sequence ID" value="KAJ2778724.1"/>
    <property type="molecule type" value="Genomic_DNA"/>
</dbReference>
<dbReference type="OrthoDB" id="5597868at2759"/>
<protein>
    <submittedName>
        <fullName evidence="2">Uncharacterized protein</fullName>
    </submittedName>
</protein>
<dbReference type="AlphaFoldDB" id="A0A9W8H4A5"/>
<accession>A0A9W8H4A5</accession>
<feature type="compositionally biased region" description="Polar residues" evidence="1">
    <location>
        <begin position="365"/>
        <end position="375"/>
    </location>
</feature>
<feature type="compositionally biased region" description="Polar residues" evidence="1">
    <location>
        <begin position="418"/>
        <end position="430"/>
    </location>
</feature>
<feature type="region of interest" description="Disordered" evidence="1">
    <location>
        <begin position="322"/>
        <end position="514"/>
    </location>
</feature>
<organism evidence="2 3">
    <name type="scientific">Coemansia interrupta</name>
    <dbReference type="NCBI Taxonomy" id="1126814"/>
    <lineage>
        <taxon>Eukaryota</taxon>
        <taxon>Fungi</taxon>
        <taxon>Fungi incertae sedis</taxon>
        <taxon>Zoopagomycota</taxon>
        <taxon>Kickxellomycotina</taxon>
        <taxon>Kickxellomycetes</taxon>
        <taxon>Kickxellales</taxon>
        <taxon>Kickxellaceae</taxon>
        <taxon>Coemansia</taxon>
    </lineage>
</organism>
<feature type="region of interest" description="Disordered" evidence="1">
    <location>
        <begin position="662"/>
        <end position="693"/>
    </location>
</feature>
<comment type="caution">
    <text evidence="2">The sequence shown here is derived from an EMBL/GenBank/DDBJ whole genome shotgun (WGS) entry which is preliminary data.</text>
</comment>
<feature type="compositionally biased region" description="Low complexity" evidence="1">
    <location>
        <begin position="31"/>
        <end position="54"/>
    </location>
</feature>
<feature type="region of interest" description="Disordered" evidence="1">
    <location>
        <begin position="527"/>
        <end position="548"/>
    </location>
</feature>
<evidence type="ECO:0000313" key="2">
    <source>
        <dbReference type="EMBL" id="KAJ2778724.1"/>
    </source>
</evidence>
<proteinExistence type="predicted"/>
<feature type="compositionally biased region" description="Basic and acidic residues" evidence="1">
    <location>
        <begin position="662"/>
        <end position="681"/>
    </location>
</feature>